<evidence type="ECO:0000313" key="7">
    <source>
        <dbReference type="EMBL" id="HGZ12462.1"/>
    </source>
</evidence>
<keyword evidence="4" id="KW-0720">Serine protease</keyword>
<dbReference type="CDD" id="cd07560">
    <property type="entry name" value="Peptidase_S41_CPP"/>
    <property type="match status" value="1"/>
</dbReference>
<dbReference type="InterPro" id="IPR029045">
    <property type="entry name" value="ClpP/crotonase-like_dom_sf"/>
</dbReference>
<dbReference type="InterPro" id="IPR036034">
    <property type="entry name" value="PDZ_sf"/>
</dbReference>
<dbReference type="GO" id="GO:0008236">
    <property type="term" value="F:serine-type peptidase activity"/>
    <property type="evidence" value="ECO:0007669"/>
    <property type="project" value="UniProtKB-KW"/>
</dbReference>
<evidence type="ECO:0000256" key="4">
    <source>
        <dbReference type="ARBA" id="ARBA00022825"/>
    </source>
</evidence>
<name>A0A7C5EPD5_9BACT</name>
<dbReference type="InterPro" id="IPR004447">
    <property type="entry name" value="Peptidase_S41A"/>
</dbReference>
<dbReference type="Pfam" id="PF17820">
    <property type="entry name" value="PDZ_6"/>
    <property type="match status" value="1"/>
</dbReference>
<dbReference type="SMART" id="SM00245">
    <property type="entry name" value="TSPc"/>
    <property type="match status" value="1"/>
</dbReference>
<gene>
    <name evidence="7" type="ORF">ENW48_09635</name>
</gene>
<proteinExistence type="inferred from homology"/>
<dbReference type="PANTHER" id="PTHR32060:SF30">
    <property type="entry name" value="CARBOXY-TERMINAL PROCESSING PROTEASE CTPA"/>
    <property type="match status" value="1"/>
</dbReference>
<comment type="caution">
    <text evidence="7">The sequence shown here is derived from an EMBL/GenBank/DDBJ whole genome shotgun (WGS) entry which is preliminary data.</text>
</comment>
<dbReference type="SMART" id="SM00228">
    <property type="entry name" value="PDZ"/>
    <property type="match status" value="1"/>
</dbReference>
<dbReference type="Gene3D" id="2.30.42.10">
    <property type="match status" value="1"/>
</dbReference>
<sequence length="409" mass="44325">MSPSAYRRGVRKIPVILLVLSFLVAGFFPAPLCASEYEALRLFTEALNEIHQKSVSPKNDTELFQGALRGMMSSLDPDCSFLTPQEYAEYQKGSRQAPAEAGLELIFKDHALTVVSVLEGSTAHRAGLKPGDQILKIDGQLVRNLTTQEGNRYFQGPAGKTLKLQVLRNGLVKPLEITLSLAPLPPPQVTSQILKEGYVYLRIPYFSDGLPGDLSKVLSQFTKSTPPIKGMVLDLRNNARGNLEQAVRTASLFLGKEKIVITRGREGADEQVYQGSEREKVVKGPLPLVILVDQGTARAAEILAGALRHHQRAQLLGSKTFGLGGITRVLPLQDGSALVMTVANCYTPGNRKITGVGLEPDVEGQKPADKVGPFTAGDFPPAQDPWVQQALDLLKKGKSGSIARKREAS</sequence>
<dbReference type="InterPro" id="IPR001478">
    <property type="entry name" value="PDZ"/>
</dbReference>
<feature type="domain" description="PDZ" evidence="6">
    <location>
        <begin position="87"/>
        <end position="149"/>
    </location>
</feature>
<dbReference type="PROSITE" id="PS50106">
    <property type="entry name" value="PDZ"/>
    <property type="match status" value="1"/>
</dbReference>
<dbReference type="InterPro" id="IPR041489">
    <property type="entry name" value="PDZ_6"/>
</dbReference>
<evidence type="ECO:0000256" key="3">
    <source>
        <dbReference type="ARBA" id="ARBA00022801"/>
    </source>
</evidence>
<keyword evidence="3" id="KW-0378">Hydrolase</keyword>
<dbReference type="GO" id="GO:0004175">
    <property type="term" value="F:endopeptidase activity"/>
    <property type="evidence" value="ECO:0007669"/>
    <property type="project" value="TreeGrafter"/>
</dbReference>
<evidence type="ECO:0000259" key="6">
    <source>
        <dbReference type="PROSITE" id="PS50106"/>
    </source>
</evidence>
<dbReference type="SUPFAM" id="SSF50156">
    <property type="entry name" value="PDZ domain-like"/>
    <property type="match status" value="1"/>
</dbReference>
<dbReference type="GO" id="GO:0007165">
    <property type="term" value="P:signal transduction"/>
    <property type="evidence" value="ECO:0007669"/>
    <property type="project" value="TreeGrafter"/>
</dbReference>
<dbReference type="AlphaFoldDB" id="A0A7C5EPD5"/>
<dbReference type="GO" id="GO:0006508">
    <property type="term" value="P:proteolysis"/>
    <property type="evidence" value="ECO:0007669"/>
    <property type="project" value="UniProtKB-KW"/>
</dbReference>
<dbReference type="InterPro" id="IPR005151">
    <property type="entry name" value="Tail-specific_protease"/>
</dbReference>
<reference evidence="7" key="1">
    <citation type="journal article" date="2020" name="mSystems">
        <title>Genome- and Community-Level Interaction Insights into Carbon Utilization and Element Cycling Functions of Hydrothermarchaeota in Hydrothermal Sediment.</title>
        <authorList>
            <person name="Zhou Z."/>
            <person name="Liu Y."/>
            <person name="Xu W."/>
            <person name="Pan J."/>
            <person name="Luo Z.H."/>
            <person name="Li M."/>
        </authorList>
    </citation>
    <scope>NUCLEOTIDE SEQUENCE [LARGE SCALE GENOMIC DNA]</scope>
    <source>
        <strain evidence="7">SpSt-853</strain>
    </source>
</reference>
<protein>
    <submittedName>
        <fullName evidence="7">S41 family peptidase</fullName>
    </submittedName>
</protein>
<dbReference type="Gene3D" id="3.90.226.10">
    <property type="entry name" value="2-enoyl-CoA Hydratase, Chain A, domain 1"/>
    <property type="match status" value="1"/>
</dbReference>
<organism evidence="7">
    <name type="scientific">Desulfobacca acetoxidans</name>
    <dbReference type="NCBI Taxonomy" id="60893"/>
    <lineage>
        <taxon>Bacteria</taxon>
        <taxon>Pseudomonadati</taxon>
        <taxon>Thermodesulfobacteriota</taxon>
        <taxon>Desulfobaccia</taxon>
        <taxon>Desulfobaccales</taxon>
        <taxon>Desulfobaccaceae</taxon>
        <taxon>Desulfobacca</taxon>
    </lineage>
</organism>
<dbReference type="Gene3D" id="3.30.750.44">
    <property type="match status" value="1"/>
</dbReference>
<accession>A0A7C5EPD5</accession>
<evidence type="ECO:0000256" key="1">
    <source>
        <dbReference type="ARBA" id="ARBA00009179"/>
    </source>
</evidence>
<keyword evidence="2" id="KW-0645">Protease</keyword>
<dbReference type="PANTHER" id="PTHR32060">
    <property type="entry name" value="TAIL-SPECIFIC PROTEASE"/>
    <property type="match status" value="1"/>
</dbReference>
<feature type="region of interest" description="Disordered" evidence="5">
    <location>
        <begin position="358"/>
        <end position="379"/>
    </location>
</feature>
<evidence type="ECO:0000256" key="2">
    <source>
        <dbReference type="ARBA" id="ARBA00022670"/>
    </source>
</evidence>
<dbReference type="GO" id="GO:0030288">
    <property type="term" value="C:outer membrane-bounded periplasmic space"/>
    <property type="evidence" value="ECO:0007669"/>
    <property type="project" value="TreeGrafter"/>
</dbReference>
<dbReference type="EMBL" id="DTKJ01000064">
    <property type="protein sequence ID" value="HGZ12462.1"/>
    <property type="molecule type" value="Genomic_DNA"/>
</dbReference>
<comment type="similarity">
    <text evidence="1">Belongs to the peptidase S41A family.</text>
</comment>
<evidence type="ECO:0000256" key="5">
    <source>
        <dbReference type="SAM" id="MobiDB-lite"/>
    </source>
</evidence>
<dbReference type="CDD" id="cd06782">
    <property type="entry name" value="cpPDZ_CPP-like"/>
    <property type="match status" value="1"/>
</dbReference>
<dbReference type="Pfam" id="PF03572">
    <property type="entry name" value="Peptidase_S41"/>
    <property type="match status" value="1"/>
</dbReference>
<dbReference type="SUPFAM" id="SSF52096">
    <property type="entry name" value="ClpP/crotonase"/>
    <property type="match status" value="1"/>
</dbReference>